<feature type="transmembrane region" description="Helical" evidence="7">
    <location>
        <begin position="276"/>
        <end position="294"/>
    </location>
</feature>
<feature type="transmembrane region" description="Helical" evidence="7">
    <location>
        <begin position="134"/>
        <end position="156"/>
    </location>
</feature>
<dbReference type="InterPro" id="IPR011701">
    <property type="entry name" value="MFS"/>
</dbReference>
<dbReference type="RefSeq" id="WP_179463222.1">
    <property type="nucleotide sequence ID" value="NZ_JACBZX010000001.1"/>
</dbReference>
<organism evidence="9 10">
    <name type="scientific">Janibacter alkaliphilus</name>
    <dbReference type="NCBI Taxonomy" id="1069963"/>
    <lineage>
        <taxon>Bacteria</taxon>
        <taxon>Bacillati</taxon>
        <taxon>Actinomycetota</taxon>
        <taxon>Actinomycetes</taxon>
        <taxon>Micrococcales</taxon>
        <taxon>Intrasporangiaceae</taxon>
        <taxon>Janibacter</taxon>
    </lineage>
</organism>
<dbReference type="InterPro" id="IPR036259">
    <property type="entry name" value="MFS_trans_sf"/>
</dbReference>
<feature type="transmembrane region" description="Helical" evidence="7">
    <location>
        <begin position="12"/>
        <end position="32"/>
    </location>
</feature>
<feature type="transmembrane region" description="Helical" evidence="7">
    <location>
        <begin position="341"/>
        <end position="359"/>
    </location>
</feature>
<feature type="transmembrane region" description="Helical" evidence="7">
    <location>
        <begin position="244"/>
        <end position="264"/>
    </location>
</feature>
<feature type="transmembrane region" description="Helical" evidence="7">
    <location>
        <begin position="74"/>
        <end position="95"/>
    </location>
</feature>
<evidence type="ECO:0000256" key="1">
    <source>
        <dbReference type="ARBA" id="ARBA00004651"/>
    </source>
</evidence>
<keyword evidence="3" id="KW-1003">Cell membrane</keyword>
<name>A0A852XHC2_9MICO</name>
<accession>A0A852XHC2</accession>
<evidence type="ECO:0000256" key="7">
    <source>
        <dbReference type="SAM" id="Phobius"/>
    </source>
</evidence>
<keyword evidence="2" id="KW-0813">Transport</keyword>
<dbReference type="Gene3D" id="1.20.1250.20">
    <property type="entry name" value="MFS general substrate transporter like domains"/>
    <property type="match status" value="1"/>
</dbReference>
<dbReference type="Pfam" id="PF07690">
    <property type="entry name" value="MFS_1"/>
    <property type="match status" value="1"/>
</dbReference>
<keyword evidence="6 7" id="KW-0472">Membrane</keyword>
<dbReference type="SUPFAM" id="SSF103473">
    <property type="entry name" value="MFS general substrate transporter"/>
    <property type="match status" value="1"/>
</dbReference>
<feature type="domain" description="Major facilitator superfamily (MFS) profile" evidence="8">
    <location>
        <begin position="9"/>
        <end position="388"/>
    </location>
</feature>
<evidence type="ECO:0000259" key="8">
    <source>
        <dbReference type="PROSITE" id="PS50850"/>
    </source>
</evidence>
<dbReference type="PROSITE" id="PS50850">
    <property type="entry name" value="MFS"/>
    <property type="match status" value="1"/>
</dbReference>
<evidence type="ECO:0000313" key="10">
    <source>
        <dbReference type="Proteomes" id="UP000592181"/>
    </source>
</evidence>
<evidence type="ECO:0000256" key="4">
    <source>
        <dbReference type="ARBA" id="ARBA00022692"/>
    </source>
</evidence>
<dbReference type="AlphaFoldDB" id="A0A852XHC2"/>
<evidence type="ECO:0000256" key="2">
    <source>
        <dbReference type="ARBA" id="ARBA00022448"/>
    </source>
</evidence>
<dbReference type="PROSITE" id="PS00216">
    <property type="entry name" value="SUGAR_TRANSPORT_1"/>
    <property type="match status" value="1"/>
</dbReference>
<dbReference type="InterPro" id="IPR005829">
    <property type="entry name" value="Sugar_transporter_CS"/>
</dbReference>
<dbReference type="GO" id="GO:0005886">
    <property type="term" value="C:plasma membrane"/>
    <property type="evidence" value="ECO:0007669"/>
    <property type="project" value="UniProtKB-SubCell"/>
</dbReference>
<keyword evidence="4 7" id="KW-0812">Transmembrane</keyword>
<evidence type="ECO:0000256" key="6">
    <source>
        <dbReference type="ARBA" id="ARBA00023136"/>
    </source>
</evidence>
<protein>
    <submittedName>
        <fullName evidence="9">MFS family permease</fullName>
    </submittedName>
</protein>
<feature type="transmembrane region" description="Helical" evidence="7">
    <location>
        <begin position="101"/>
        <end position="122"/>
    </location>
</feature>
<feature type="transmembrane region" description="Helical" evidence="7">
    <location>
        <begin position="44"/>
        <end position="62"/>
    </location>
</feature>
<evidence type="ECO:0000313" key="9">
    <source>
        <dbReference type="EMBL" id="NYG37935.1"/>
    </source>
</evidence>
<dbReference type="InterPro" id="IPR050171">
    <property type="entry name" value="MFS_Transporters"/>
</dbReference>
<gene>
    <name evidence="9" type="ORF">BJY28_002404</name>
</gene>
<sequence length="394" mass="39751">MSAGARRGDALAAAAAMVAIGWGANQFAPLVVMYQEVAGVGETAAQTMFVLYAVGLVPGLFLGGPLSDRFGRRVVVLVALAASLAATSLLVAGAVGAGWLYAGRLLAGLASGAGFSAGTAWVKEASPAGRGPRTAVIAMTAGFGLGPLVAGLVAASAEHPQVVTYLPHLAITLLALGLVLSRPRTPPVNTLETPVASALDPGMWTLPQARRVIVPLAPWVFLTASVALAVLPGAASGPGAERDLTFAALITSIPALAGISAQSFARHLRGLRDEIVGGLALATLGLAVGAWAIAATSLATAFVAAIILGFSYGMCQAAGLSEVARLSPPQRLGRNTAFYQSLTYLGYMAPLPITVLARWVDLTTILLALAALAVVTAVAVAGHLTRAGDLTAAR</sequence>
<proteinExistence type="predicted"/>
<feature type="transmembrane region" description="Helical" evidence="7">
    <location>
        <begin position="212"/>
        <end position="232"/>
    </location>
</feature>
<reference evidence="9 10" key="1">
    <citation type="submission" date="2020-07" db="EMBL/GenBank/DDBJ databases">
        <title>Sequencing the genomes of 1000 actinobacteria strains.</title>
        <authorList>
            <person name="Klenk H.-P."/>
        </authorList>
    </citation>
    <scope>NUCLEOTIDE SEQUENCE [LARGE SCALE GENOMIC DNA]</scope>
    <source>
        <strain evidence="9 10">DSM 24723</strain>
    </source>
</reference>
<keyword evidence="10" id="KW-1185">Reference proteome</keyword>
<feature type="transmembrane region" description="Helical" evidence="7">
    <location>
        <begin position="365"/>
        <end position="384"/>
    </location>
</feature>
<feature type="transmembrane region" description="Helical" evidence="7">
    <location>
        <begin position="162"/>
        <end position="180"/>
    </location>
</feature>
<comment type="caution">
    <text evidence="9">The sequence shown here is derived from an EMBL/GenBank/DDBJ whole genome shotgun (WGS) entry which is preliminary data.</text>
</comment>
<dbReference type="GO" id="GO:0022857">
    <property type="term" value="F:transmembrane transporter activity"/>
    <property type="evidence" value="ECO:0007669"/>
    <property type="project" value="InterPro"/>
</dbReference>
<evidence type="ECO:0000256" key="5">
    <source>
        <dbReference type="ARBA" id="ARBA00022989"/>
    </source>
</evidence>
<dbReference type="PANTHER" id="PTHR23517:SF13">
    <property type="entry name" value="MAJOR FACILITATOR SUPERFAMILY MFS_1"/>
    <property type="match status" value="1"/>
</dbReference>
<dbReference type="EMBL" id="JACBZX010000001">
    <property type="protein sequence ID" value="NYG37935.1"/>
    <property type="molecule type" value="Genomic_DNA"/>
</dbReference>
<dbReference type="PANTHER" id="PTHR23517">
    <property type="entry name" value="RESISTANCE PROTEIN MDTM, PUTATIVE-RELATED-RELATED"/>
    <property type="match status" value="1"/>
</dbReference>
<evidence type="ECO:0000256" key="3">
    <source>
        <dbReference type="ARBA" id="ARBA00022475"/>
    </source>
</evidence>
<dbReference type="Proteomes" id="UP000592181">
    <property type="component" value="Unassembled WGS sequence"/>
</dbReference>
<dbReference type="InterPro" id="IPR020846">
    <property type="entry name" value="MFS_dom"/>
</dbReference>
<comment type="subcellular location">
    <subcellularLocation>
        <location evidence="1">Cell membrane</location>
        <topology evidence="1">Multi-pass membrane protein</topology>
    </subcellularLocation>
</comment>
<keyword evidence="5 7" id="KW-1133">Transmembrane helix</keyword>
<feature type="transmembrane region" description="Helical" evidence="7">
    <location>
        <begin position="300"/>
        <end position="320"/>
    </location>
</feature>